<comment type="caution">
    <text evidence="1">The sequence shown here is derived from an EMBL/GenBank/DDBJ whole genome shotgun (WGS) entry which is preliminary data.</text>
</comment>
<proteinExistence type="predicted"/>
<sequence>MERSPPIPAQPTHQSDLSVAVAAVQAATHAAEAARGAPLRARAKSVAADLVTDADAQAEHAAATVIRTARPDDAIVGEEGTSDDGSTSRRWYIDGIDGTVAFANRLPGGWCSAVALADEHGPLAAAVHDPLGELYAAARGEGATCNGQPLQVRTGRALDEAHVALFLRQDRLVLPGVRANGHAILDRTGLLRHAGPGSLELAWVAAGRLDAWVQPETDPWDWLPGELLVTEAGGKTLVTQRDARWHIAGASSLVDALSQMLS</sequence>
<dbReference type="EMBL" id="JAPCID010000065">
    <property type="protein sequence ID" value="MDA0141764.1"/>
    <property type="molecule type" value="Genomic_DNA"/>
</dbReference>
<dbReference type="RefSeq" id="WP_270006806.1">
    <property type="nucleotide sequence ID" value="NZ_JAPCID010000065.1"/>
</dbReference>
<dbReference type="PANTHER" id="PTHR20854:SF4">
    <property type="entry name" value="INOSITOL-1-MONOPHOSPHATASE-RELATED"/>
    <property type="match status" value="1"/>
</dbReference>
<evidence type="ECO:0000313" key="1">
    <source>
        <dbReference type="EMBL" id="MDA0141764.1"/>
    </source>
</evidence>
<dbReference type="PRINTS" id="PR00377">
    <property type="entry name" value="IMPHPHTASES"/>
</dbReference>
<dbReference type="SUPFAM" id="SSF56655">
    <property type="entry name" value="Carbohydrate phosphatase"/>
    <property type="match status" value="1"/>
</dbReference>
<dbReference type="Gene3D" id="3.30.540.10">
    <property type="entry name" value="Fructose-1,6-Bisphosphatase, subunit A, domain 1"/>
    <property type="match status" value="1"/>
</dbReference>
<dbReference type="Gene3D" id="3.40.190.80">
    <property type="match status" value="1"/>
</dbReference>
<gene>
    <name evidence="1" type="ORF">OJ962_30005</name>
</gene>
<evidence type="ECO:0000313" key="2">
    <source>
        <dbReference type="Proteomes" id="UP001147700"/>
    </source>
</evidence>
<reference evidence="1" key="1">
    <citation type="submission" date="2022-10" db="EMBL/GenBank/DDBJ databases">
        <title>The WGS of Solirubrobacter sp. CPCC 204708.</title>
        <authorList>
            <person name="Jiang Z."/>
        </authorList>
    </citation>
    <scope>NUCLEOTIDE SEQUENCE</scope>
    <source>
        <strain evidence="1">CPCC 204708</strain>
    </source>
</reference>
<dbReference type="Pfam" id="PF00459">
    <property type="entry name" value="Inositol_P"/>
    <property type="match status" value="1"/>
</dbReference>
<dbReference type="PANTHER" id="PTHR20854">
    <property type="entry name" value="INOSITOL MONOPHOSPHATASE"/>
    <property type="match status" value="1"/>
</dbReference>
<name>A0ABT4RT56_9ACTN</name>
<protein>
    <recommendedName>
        <fullName evidence="3">Inositol monophosphatase</fullName>
    </recommendedName>
</protein>
<keyword evidence="2" id="KW-1185">Reference proteome</keyword>
<organism evidence="1 2">
    <name type="scientific">Solirubrobacter deserti</name>
    <dbReference type="NCBI Taxonomy" id="2282478"/>
    <lineage>
        <taxon>Bacteria</taxon>
        <taxon>Bacillati</taxon>
        <taxon>Actinomycetota</taxon>
        <taxon>Thermoleophilia</taxon>
        <taxon>Solirubrobacterales</taxon>
        <taxon>Solirubrobacteraceae</taxon>
        <taxon>Solirubrobacter</taxon>
    </lineage>
</organism>
<dbReference type="InterPro" id="IPR000760">
    <property type="entry name" value="Inositol_monophosphatase-like"/>
</dbReference>
<accession>A0ABT4RT56</accession>
<evidence type="ECO:0008006" key="3">
    <source>
        <dbReference type="Google" id="ProtNLM"/>
    </source>
</evidence>
<dbReference type="Proteomes" id="UP001147700">
    <property type="component" value="Unassembled WGS sequence"/>
</dbReference>